<dbReference type="HOGENOM" id="CLU_2137517_0_0_1"/>
<evidence type="ECO:0000256" key="1">
    <source>
        <dbReference type="SAM" id="MobiDB-lite"/>
    </source>
</evidence>
<evidence type="ECO:0008006" key="4">
    <source>
        <dbReference type="Google" id="ProtNLM"/>
    </source>
</evidence>
<organism evidence="2 3">
    <name type="scientific">Oryza rufipogon</name>
    <name type="common">Brownbeard rice</name>
    <name type="synonym">Asian wild rice</name>
    <dbReference type="NCBI Taxonomy" id="4529"/>
    <lineage>
        <taxon>Eukaryota</taxon>
        <taxon>Viridiplantae</taxon>
        <taxon>Streptophyta</taxon>
        <taxon>Embryophyta</taxon>
        <taxon>Tracheophyta</taxon>
        <taxon>Spermatophyta</taxon>
        <taxon>Magnoliopsida</taxon>
        <taxon>Liliopsida</taxon>
        <taxon>Poales</taxon>
        <taxon>Poaceae</taxon>
        <taxon>BOP clade</taxon>
        <taxon>Oryzoideae</taxon>
        <taxon>Oryzeae</taxon>
        <taxon>Oryzinae</taxon>
        <taxon>Oryza</taxon>
    </lineage>
</organism>
<accession>A0A0E0NIM5</accession>
<protein>
    <recommendedName>
        <fullName evidence="4">Neprosin activation peptide domain-containing protein</fullName>
    </recommendedName>
</protein>
<dbReference type="OMA" id="CLEGTMP"/>
<reference evidence="2" key="2">
    <citation type="submission" date="2015-06" db="UniProtKB">
        <authorList>
            <consortium name="EnsemblPlants"/>
        </authorList>
    </citation>
    <scope>IDENTIFICATION</scope>
</reference>
<evidence type="ECO:0000313" key="3">
    <source>
        <dbReference type="Proteomes" id="UP000008022"/>
    </source>
</evidence>
<dbReference type="Gramene" id="ORUFI02G27840.1">
    <property type="protein sequence ID" value="ORUFI02G27840.1"/>
    <property type="gene ID" value="ORUFI02G27840"/>
</dbReference>
<dbReference type="EnsemblPlants" id="ORUFI02G27840.1">
    <property type="protein sequence ID" value="ORUFI02G27840.1"/>
    <property type="gene ID" value="ORUFI02G27840"/>
</dbReference>
<feature type="region of interest" description="Disordered" evidence="1">
    <location>
        <begin position="1"/>
        <end position="36"/>
    </location>
</feature>
<dbReference type="Proteomes" id="UP000008022">
    <property type="component" value="Unassembled WGS sequence"/>
</dbReference>
<dbReference type="AlphaFoldDB" id="A0A0E0NIM5"/>
<feature type="region of interest" description="Disordered" evidence="1">
    <location>
        <begin position="87"/>
        <end position="113"/>
    </location>
</feature>
<name>A0A0E0NIM5_ORYRU</name>
<feature type="compositionally biased region" description="Polar residues" evidence="1">
    <location>
        <begin position="1"/>
        <end position="10"/>
    </location>
</feature>
<proteinExistence type="predicted"/>
<keyword evidence="3" id="KW-1185">Reference proteome</keyword>
<sequence>MDNRSLSSSRPIDRPIADQSPSGLRRQPRADSDGRTKVVVLVEPEPEERPKVGGAAVAHGEAAEEEVVFPMAWTDEDESCLEGTMPMRQTTKRDSRWAQPLETEGSSNFGRPK</sequence>
<evidence type="ECO:0000313" key="2">
    <source>
        <dbReference type="EnsemblPlants" id="ORUFI02G27840.1"/>
    </source>
</evidence>
<reference evidence="3" key="1">
    <citation type="submission" date="2013-06" db="EMBL/GenBank/DDBJ databases">
        <authorList>
            <person name="Zhao Q."/>
        </authorList>
    </citation>
    <scope>NUCLEOTIDE SEQUENCE</scope>
    <source>
        <strain evidence="3">cv. W1943</strain>
    </source>
</reference>
<feature type="compositionally biased region" description="Polar residues" evidence="1">
    <location>
        <begin position="104"/>
        <end position="113"/>
    </location>
</feature>